<protein>
    <submittedName>
        <fullName evidence="1">Uncharacterized protein</fullName>
    </submittedName>
</protein>
<dbReference type="EMBL" id="JDVG02000542">
    <property type="protein sequence ID" value="KFB71451.1"/>
    <property type="molecule type" value="Genomic_DNA"/>
</dbReference>
<gene>
    <name evidence="1" type="ORF">AW09_003406</name>
</gene>
<name>A0A080LSQ1_9PROT</name>
<reference evidence="1 2" key="1">
    <citation type="submission" date="2014-02" db="EMBL/GenBank/DDBJ databases">
        <title>Expanding our view of genomic diversity in Candidatus Accumulibacter clades.</title>
        <authorList>
            <person name="Skennerton C.T."/>
            <person name="Barr J.J."/>
            <person name="Slater F.R."/>
            <person name="Bond P.L."/>
            <person name="Tyson G.W."/>
        </authorList>
    </citation>
    <scope>NUCLEOTIDE SEQUENCE [LARGE SCALE GENOMIC DNA]</scope>
    <source>
        <strain evidence="2">BA-91</strain>
    </source>
</reference>
<accession>A0A080LSQ1</accession>
<dbReference type="Proteomes" id="UP000020077">
    <property type="component" value="Unassembled WGS sequence"/>
</dbReference>
<evidence type="ECO:0000313" key="1">
    <source>
        <dbReference type="EMBL" id="KFB71451.1"/>
    </source>
</evidence>
<evidence type="ECO:0000313" key="2">
    <source>
        <dbReference type="Proteomes" id="UP000020077"/>
    </source>
</evidence>
<proteinExistence type="predicted"/>
<comment type="caution">
    <text evidence="1">The sequence shown here is derived from an EMBL/GenBank/DDBJ whole genome shotgun (WGS) entry which is preliminary data.</text>
</comment>
<dbReference type="AlphaFoldDB" id="A0A080LSQ1"/>
<sequence>MTTGSTRAITLLTTVFGHPAFRGAQQEIVIPSSVINDFNCRVSWDVELGA</sequence>
<organism evidence="1 2">
    <name type="scientific">Candidatus Accumulibacter phosphatis</name>
    <dbReference type="NCBI Taxonomy" id="327160"/>
    <lineage>
        <taxon>Bacteria</taxon>
        <taxon>Pseudomonadati</taxon>
        <taxon>Pseudomonadota</taxon>
        <taxon>Betaproteobacteria</taxon>
        <taxon>Candidatus Accumulibacter</taxon>
    </lineage>
</organism>